<proteinExistence type="predicted"/>
<dbReference type="KEGG" id="rhg:EXZ61_02500"/>
<accession>A0A515EKJ6</accession>
<dbReference type="Proteomes" id="UP000317365">
    <property type="component" value="Chromosome"/>
</dbReference>
<evidence type="ECO:0000313" key="3">
    <source>
        <dbReference type="Proteomes" id="UP000317365"/>
    </source>
</evidence>
<keyword evidence="3" id="KW-1185">Reference proteome</keyword>
<reference evidence="3" key="1">
    <citation type="submission" date="2019-02" db="EMBL/GenBank/DDBJ databases">
        <title>Complete genome sequence of Rhodoferax sp. Gr-4.</title>
        <authorList>
            <person name="Jin L."/>
        </authorList>
    </citation>
    <scope>NUCLEOTIDE SEQUENCE [LARGE SCALE GENOMIC DNA]</scope>
    <source>
        <strain evidence="3">Gr-4</strain>
    </source>
</reference>
<dbReference type="SUPFAM" id="SSF46689">
    <property type="entry name" value="Homeodomain-like"/>
    <property type="match status" value="1"/>
</dbReference>
<dbReference type="RefSeq" id="WP_142808704.1">
    <property type="nucleotide sequence ID" value="NZ_CP036282.1"/>
</dbReference>
<gene>
    <name evidence="2" type="ORF">EXZ61_02500</name>
</gene>
<feature type="region of interest" description="Disordered" evidence="1">
    <location>
        <begin position="142"/>
        <end position="163"/>
    </location>
</feature>
<evidence type="ECO:0008006" key="4">
    <source>
        <dbReference type="Google" id="ProtNLM"/>
    </source>
</evidence>
<name>A0A515EKJ6_9BURK</name>
<sequence>MSRTAPVLTIKREALPESLRELVRVIGEADTLRLIGMHGGARVTVPKTPKAEHPLRMALSEEAFALLVQEYGGEAFDLPKGDSYLRELRHDQVRQCREQGLTVDETAEATGYSRRHVLNILSGHGDSTDHFTMDLFAEEAPSLRSTPGAANDPFGLGGSTLLR</sequence>
<reference evidence="3" key="2">
    <citation type="journal article" date="2020" name="Int. J. Syst. Evol. Microbiol.">
        <title>Genomic insights into a novel species Rhodoferax aquaticus sp. nov., isolated from freshwater.</title>
        <authorList>
            <person name="Li T."/>
            <person name="Zhuo Y."/>
            <person name="Jin C.Z."/>
            <person name="Wu X."/>
            <person name="Ko S.R."/>
            <person name="Jin F.J."/>
            <person name="Ahn C.Y."/>
            <person name="Oh H.M."/>
            <person name="Lee H.G."/>
            <person name="Jin L."/>
        </authorList>
    </citation>
    <scope>NUCLEOTIDE SEQUENCE [LARGE SCALE GENOMIC DNA]</scope>
    <source>
        <strain evidence="3">Gr-4</strain>
    </source>
</reference>
<dbReference type="AlphaFoldDB" id="A0A515EKJ6"/>
<dbReference type="EMBL" id="CP036282">
    <property type="protein sequence ID" value="QDL53129.1"/>
    <property type="molecule type" value="Genomic_DNA"/>
</dbReference>
<organism evidence="2 3">
    <name type="scientific">Rhodoferax aquaticus</name>
    <dbReference type="NCBI Taxonomy" id="2527691"/>
    <lineage>
        <taxon>Bacteria</taxon>
        <taxon>Pseudomonadati</taxon>
        <taxon>Pseudomonadota</taxon>
        <taxon>Betaproteobacteria</taxon>
        <taxon>Burkholderiales</taxon>
        <taxon>Comamonadaceae</taxon>
        <taxon>Rhodoferax</taxon>
    </lineage>
</organism>
<evidence type="ECO:0000313" key="2">
    <source>
        <dbReference type="EMBL" id="QDL53129.1"/>
    </source>
</evidence>
<dbReference type="InterPro" id="IPR009057">
    <property type="entry name" value="Homeodomain-like_sf"/>
</dbReference>
<evidence type="ECO:0000256" key="1">
    <source>
        <dbReference type="SAM" id="MobiDB-lite"/>
    </source>
</evidence>
<protein>
    <recommendedName>
        <fullName evidence="4">Mor transcription activator domain-containing protein</fullName>
    </recommendedName>
</protein>